<dbReference type="RefSeq" id="WP_108673010.1">
    <property type="nucleotide sequence ID" value="NZ_CP025989.1"/>
</dbReference>
<dbReference type="KEGG" id="fso:Fsol_00160"/>
<dbReference type="EMBL" id="CP025989">
    <property type="protein sequence ID" value="AWD32967.1"/>
    <property type="molecule type" value="Genomic_DNA"/>
</dbReference>
<sequence>MKIDITKLLLLLIVAYIIVGCAGSVKRKMGVLPSLPNENAVLHNTVPPSKSTKELIIPPA</sequence>
<protein>
    <recommendedName>
        <fullName evidence="3">Lipoprotein</fullName>
    </recommendedName>
</protein>
<dbReference type="Proteomes" id="UP000244519">
    <property type="component" value="Chromosome"/>
</dbReference>
<accession>A0A2U8BRL1</accession>
<reference evidence="1 2" key="1">
    <citation type="journal article" date="2018" name="Genome Biol. Evol.">
        <title>The Genome Sequence of "Candidatus Fokinia solitaria": Insights on Reductive Evolution in Rickettsiales.</title>
        <authorList>
            <person name="Floriano A.M."/>
            <person name="Castelli M."/>
            <person name="Krenek S."/>
            <person name="Berendonk T.U."/>
            <person name="Bazzocchi C."/>
            <person name="Petroni G."/>
            <person name="Sassera D."/>
        </authorList>
    </citation>
    <scope>NUCLEOTIDE SEQUENCE [LARGE SCALE GENOMIC DNA]</scope>
    <source>
        <strain evidence="1">Rio ETE_ALG 3VII</strain>
    </source>
</reference>
<keyword evidence="2" id="KW-1185">Reference proteome</keyword>
<dbReference type="AlphaFoldDB" id="A0A2U8BRL1"/>
<proteinExistence type="predicted"/>
<evidence type="ECO:0008006" key="3">
    <source>
        <dbReference type="Google" id="ProtNLM"/>
    </source>
</evidence>
<name>A0A2U8BRL1_9RICK</name>
<dbReference type="PROSITE" id="PS51257">
    <property type="entry name" value="PROKAR_LIPOPROTEIN"/>
    <property type="match status" value="1"/>
</dbReference>
<evidence type="ECO:0000313" key="1">
    <source>
        <dbReference type="EMBL" id="AWD32967.1"/>
    </source>
</evidence>
<gene>
    <name evidence="1" type="ORF">Fsol_00160</name>
</gene>
<evidence type="ECO:0000313" key="2">
    <source>
        <dbReference type="Proteomes" id="UP000244519"/>
    </source>
</evidence>
<organism evidence="1 2">
    <name type="scientific">Candidatus Fokinia solitaria</name>
    <dbReference type="NCBI Taxonomy" id="1802984"/>
    <lineage>
        <taxon>Bacteria</taxon>
        <taxon>Pseudomonadati</taxon>
        <taxon>Pseudomonadota</taxon>
        <taxon>Alphaproteobacteria</taxon>
        <taxon>Rickettsiales</taxon>
        <taxon>Candidatus Midichloriaceae</taxon>
        <taxon>Candidatus Fokinia</taxon>
    </lineage>
</organism>